<organism evidence="1 2">
    <name type="scientific">Candidatus Wildermuthbacteria bacterium RIFCSPLOWO2_01_FULL_47_18</name>
    <dbReference type="NCBI Taxonomy" id="1802460"/>
    <lineage>
        <taxon>Bacteria</taxon>
        <taxon>Candidatus Wildermuthiibacteriota</taxon>
    </lineage>
</organism>
<dbReference type="AlphaFoldDB" id="A0A1G2RJG5"/>
<protein>
    <recommendedName>
        <fullName evidence="3">Addiction module toxin RelE</fullName>
    </recommendedName>
</protein>
<evidence type="ECO:0000313" key="2">
    <source>
        <dbReference type="Proteomes" id="UP000177287"/>
    </source>
</evidence>
<evidence type="ECO:0000313" key="1">
    <source>
        <dbReference type="EMBL" id="OHA72927.1"/>
    </source>
</evidence>
<dbReference type="Proteomes" id="UP000177287">
    <property type="component" value="Unassembled WGS sequence"/>
</dbReference>
<evidence type="ECO:0008006" key="3">
    <source>
        <dbReference type="Google" id="ProtNLM"/>
    </source>
</evidence>
<comment type="caution">
    <text evidence="1">The sequence shown here is derived from an EMBL/GenBank/DDBJ whole genome shotgun (WGS) entry which is preliminary data.</text>
</comment>
<gene>
    <name evidence="1" type="ORF">A3A27_02200</name>
</gene>
<reference evidence="1 2" key="1">
    <citation type="journal article" date="2016" name="Nat. Commun.">
        <title>Thousands of microbial genomes shed light on interconnected biogeochemical processes in an aquifer system.</title>
        <authorList>
            <person name="Anantharaman K."/>
            <person name="Brown C.T."/>
            <person name="Hug L.A."/>
            <person name="Sharon I."/>
            <person name="Castelle C.J."/>
            <person name="Probst A.J."/>
            <person name="Thomas B.C."/>
            <person name="Singh A."/>
            <person name="Wilkins M.J."/>
            <person name="Karaoz U."/>
            <person name="Brodie E.L."/>
            <person name="Williams K.H."/>
            <person name="Hubbard S.S."/>
            <person name="Banfield J.F."/>
        </authorList>
    </citation>
    <scope>NUCLEOTIDE SEQUENCE [LARGE SCALE GENOMIC DNA]</scope>
</reference>
<proteinExistence type="predicted"/>
<sequence>MWEVVVLPHFKKVLKPLAKKHRDLLLTVLFELKNFDKNRAIKITEDVYKIRISPSSLPKGKSGGYRLYVLVMEIRKRLAPITIYYKSEKENLTLPELKDHLAIIMLELKDHKV</sequence>
<name>A0A1G2RJG5_9BACT</name>
<dbReference type="EMBL" id="MHUF01000008">
    <property type="protein sequence ID" value="OHA72927.1"/>
    <property type="molecule type" value="Genomic_DNA"/>
</dbReference>
<accession>A0A1G2RJG5</accession>